<evidence type="ECO:0000313" key="2">
    <source>
        <dbReference type="EMBL" id="KAF9462504.1"/>
    </source>
</evidence>
<accession>A0A9P6CJ39</accession>
<dbReference type="AlphaFoldDB" id="A0A9P6CJ39"/>
<sequence>MKALPAELQTRYISLLSSKSLSSLCLVSRNTRNIAFPLLYRSLVLNPHSIGPLARRIVSENEQDASSLHDLRITDYVRELTFLYPRRRGYSGIDQEELRLATQALPFLKNISHLRWYETILDSDSDQHPEPEFSTFVQTMRDVFGEKLQNLEIHFQSCNEDHTYSVESPSRIPV</sequence>
<organism evidence="2 3">
    <name type="scientific">Collybia nuda</name>
    <dbReference type="NCBI Taxonomy" id="64659"/>
    <lineage>
        <taxon>Eukaryota</taxon>
        <taxon>Fungi</taxon>
        <taxon>Dikarya</taxon>
        <taxon>Basidiomycota</taxon>
        <taxon>Agaricomycotina</taxon>
        <taxon>Agaricomycetes</taxon>
        <taxon>Agaricomycetidae</taxon>
        <taxon>Agaricales</taxon>
        <taxon>Tricholomatineae</taxon>
        <taxon>Clitocybaceae</taxon>
        <taxon>Collybia</taxon>
    </lineage>
</organism>
<keyword evidence="3" id="KW-1185">Reference proteome</keyword>
<comment type="caution">
    <text evidence="2">The sequence shown here is derived from an EMBL/GenBank/DDBJ whole genome shotgun (WGS) entry which is preliminary data.</text>
</comment>
<feature type="domain" description="F-box" evidence="1">
    <location>
        <begin position="1"/>
        <end position="43"/>
    </location>
</feature>
<proteinExistence type="predicted"/>
<dbReference type="InterPro" id="IPR001810">
    <property type="entry name" value="F-box_dom"/>
</dbReference>
<dbReference type="Proteomes" id="UP000807353">
    <property type="component" value="Unassembled WGS sequence"/>
</dbReference>
<dbReference type="PROSITE" id="PS50181">
    <property type="entry name" value="FBOX"/>
    <property type="match status" value="1"/>
</dbReference>
<gene>
    <name evidence="2" type="ORF">BDZ94DRAFT_720162</name>
</gene>
<evidence type="ECO:0000313" key="3">
    <source>
        <dbReference type="Proteomes" id="UP000807353"/>
    </source>
</evidence>
<protein>
    <recommendedName>
        <fullName evidence="1">F-box domain-containing protein</fullName>
    </recommendedName>
</protein>
<name>A0A9P6CJ39_9AGAR</name>
<dbReference type="EMBL" id="MU150271">
    <property type="protein sequence ID" value="KAF9462504.1"/>
    <property type="molecule type" value="Genomic_DNA"/>
</dbReference>
<reference evidence="2" key="1">
    <citation type="submission" date="2020-11" db="EMBL/GenBank/DDBJ databases">
        <authorList>
            <consortium name="DOE Joint Genome Institute"/>
            <person name="Ahrendt S."/>
            <person name="Riley R."/>
            <person name="Andreopoulos W."/>
            <person name="Labutti K."/>
            <person name="Pangilinan J."/>
            <person name="Ruiz-Duenas F.J."/>
            <person name="Barrasa J.M."/>
            <person name="Sanchez-Garcia M."/>
            <person name="Camarero S."/>
            <person name="Miyauchi S."/>
            <person name="Serrano A."/>
            <person name="Linde D."/>
            <person name="Babiker R."/>
            <person name="Drula E."/>
            <person name="Ayuso-Fernandez I."/>
            <person name="Pacheco R."/>
            <person name="Padilla G."/>
            <person name="Ferreira P."/>
            <person name="Barriuso J."/>
            <person name="Kellner H."/>
            <person name="Castanera R."/>
            <person name="Alfaro M."/>
            <person name="Ramirez L."/>
            <person name="Pisabarro A.G."/>
            <person name="Kuo A."/>
            <person name="Tritt A."/>
            <person name="Lipzen A."/>
            <person name="He G."/>
            <person name="Yan M."/>
            <person name="Ng V."/>
            <person name="Cullen D."/>
            <person name="Martin F."/>
            <person name="Rosso M.-N."/>
            <person name="Henrissat B."/>
            <person name="Hibbett D."/>
            <person name="Martinez A.T."/>
            <person name="Grigoriev I.V."/>
        </authorList>
    </citation>
    <scope>NUCLEOTIDE SEQUENCE</scope>
    <source>
        <strain evidence="2">CBS 247.69</strain>
    </source>
</reference>
<evidence type="ECO:0000259" key="1">
    <source>
        <dbReference type="PROSITE" id="PS50181"/>
    </source>
</evidence>